<dbReference type="CDD" id="cd06223">
    <property type="entry name" value="PRTases_typeI"/>
    <property type="match status" value="1"/>
</dbReference>
<keyword evidence="2" id="KW-0808">Transferase</keyword>
<keyword evidence="2" id="KW-0328">Glycosyltransferase</keyword>
<dbReference type="GO" id="GO:0016757">
    <property type="term" value="F:glycosyltransferase activity"/>
    <property type="evidence" value="ECO:0007669"/>
    <property type="project" value="UniProtKB-KW"/>
</dbReference>
<dbReference type="Gene3D" id="3.30.1310.20">
    <property type="entry name" value="PRTase-like"/>
    <property type="match status" value="1"/>
</dbReference>
<dbReference type="Gene3D" id="3.40.50.2020">
    <property type="match status" value="1"/>
</dbReference>
<evidence type="ECO:0000259" key="1">
    <source>
        <dbReference type="Pfam" id="PF00156"/>
    </source>
</evidence>
<dbReference type="Proteomes" id="UP000267164">
    <property type="component" value="Chromosome"/>
</dbReference>
<feature type="domain" description="Phosphoribosyltransferase" evidence="1">
    <location>
        <begin position="17"/>
        <end position="171"/>
    </location>
</feature>
<dbReference type="SUPFAM" id="SSF53271">
    <property type="entry name" value="PRTase-like"/>
    <property type="match status" value="1"/>
</dbReference>
<dbReference type="RefSeq" id="WP_120734619.1">
    <property type="nucleotide sequence ID" value="NZ_CP032568.1"/>
</dbReference>
<dbReference type="OrthoDB" id="9810066at2"/>
<gene>
    <name evidence="2" type="ORF">D7D52_00900</name>
</gene>
<dbReference type="Pfam" id="PF00156">
    <property type="entry name" value="Pribosyltran"/>
    <property type="match status" value="1"/>
</dbReference>
<dbReference type="EMBL" id="CP032568">
    <property type="protein sequence ID" value="AYF72674.1"/>
    <property type="molecule type" value="Genomic_DNA"/>
</dbReference>
<dbReference type="InterPro" id="IPR029057">
    <property type="entry name" value="PRTase-like"/>
</dbReference>
<evidence type="ECO:0000313" key="2">
    <source>
        <dbReference type="EMBL" id="AYF72674.1"/>
    </source>
</evidence>
<evidence type="ECO:0000313" key="3">
    <source>
        <dbReference type="Proteomes" id="UP000267164"/>
    </source>
</evidence>
<dbReference type="InterPro" id="IPR000836">
    <property type="entry name" value="PRTase_dom"/>
</dbReference>
<reference evidence="2 3" key="1">
    <citation type="submission" date="2018-09" db="EMBL/GenBank/DDBJ databases">
        <title>Nocardia yunnanensis sp. nov., an actinomycete isolated from a soil sample.</title>
        <authorList>
            <person name="Zhang J."/>
        </authorList>
    </citation>
    <scope>NUCLEOTIDE SEQUENCE [LARGE SCALE GENOMIC DNA]</scope>
    <source>
        <strain evidence="2 3">CFHS0054</strain>
    </source>
</reference>
<name>A0A386Z6H3_9NOCA</name>
<protein>
    <submittedName>
        <fullName evidence="2">Phosphoribosyltransferase</fullName>
    </submittedName>
</protein>
<dbReference type="KEGG" id="nyu:D7D52_00900"/>
<proteinExistence type="predicted"/>
<sequence length="215" mass="22901">MIYPDRGAAGRALGASLRHLRAADPVVLGLPRGGVPVAAAVRESIGGQLDVLLVRKLGVPWQPELAMGAIGEDGVRVLNHDVMRHSGVTPNQLSAVEDQERAELERRRRVLRARPPIPLRDRTVVIVDDGMATGATVAAGCEIARLHRPHRVVVAVPVSSIEALHRIRGLADELVCPWAPPSLGGVGAAYTDFHQLTDAEVVELLRPTASGDTGH</sequence>
<dbReference type="AlphaFoldDB" id="A0A386Z6H3"/>
<keyword evidence="3" id="KW-1185">Reference proteome</keyword>
<accession>A0A386Z6H3</accession>
<organism evidence="2 3">
    <name type="scientific">Nocardia yunnanensis</name>
    <dbReference type="NCBI Taxonomy" id="2382165"/>
    <lineage>
        <taxon>Bacteria</taxon>
        <taxon>Bacillati</taxon>
        <taxon>Actinomycetota</taxon>
        <taxon>Actinomycetes</taxon>
        <taxon>Mycobacteriales</taxon>
        <taxon>Nocardiaceae</taxon>
        <taxon>Nocardia</taxon>
    </lineage>
</organism>